<dbReference type="GO" id="GO:0032153">
    <property type="term" value="C:cell division site"/>
    <property type="evidence" value="ECO:0007669"/>
    <property type="project" value="TreeGrafter"/>
</dbReference>
<dbReference type="InterPro" id="IPR011055">
    <property type="entry name" value="Dup_hybrid_motif"/>
</dbReference>
<evidence type="ECO:0000313" key="5">
    <source>
        <dbReference type="Proteomes" id="UP000198862"/>
    </source>
</evidence>
<dbReference type="PANTHER" id="PTHR21666:SF263">
    <property type="entry name" value="MUREIN HYDROLASE ACTIVATOR NLPD"/>
    <property type="match status" value="1"/>
</dbReference>
<sequence>MMHKIYTLFIIILCIFTSACTQRGTPAPVSNLSTDPTRLKQKIKIKGESYIVQKGETLYSISFRANKDFRDLAKINGIPKPYKIFPGQKISLTTLLRKDKKYKKSPEKSILSTSYKHKNNKISKKDLEQPKKAEYVQKEAKKLSITKKTHYATKVGWNWPAKGKVIRRFSNKDNGYKGVLIANKRGTSIRSASDGVVVYAGSALKGYGQLIIVKHNDDYLSAYAHNKRLLVKEKQEVKAGQLIAEMGSSGTKMTGLRFEIRYRGKSVNPVKYLP</sequence>
<dbReference type="SMART" id="SM00257">
    <property type="entry name" value="LysM"/>
    <property type="match status" value="1"/>
</dbReference>
<keyword evidence="4" id="KW-0449">Lipoprotein</keyword>
<feature type="signal peptide" evidence="2">
    <location>
        <begin position="1"/>
        <end position="19"/>
    </location>
</feature>
<dbReference type="EMBL" id="FOLO01000002">
    <property type="protein sequence ID" value="SFB87262.1"/>
    <property type="molecule type" value="Genomic_DNA"/>
</dbReference>
<dbReference type="AlphaFoldDB" id="A0A1I1EKW2"/>
<dbReference type="PANTHER" id="PTHR21666">
    <property type="entry name" value="PEPTIDASE-RELATED"/>
    <property type="match status" value="1"/>
</dbReference>
<dbReference type="InterPro" id="IPR018392">
    <property type="entry name" value="LysM"/>
</dbReference>
<dbReference type="InterPro" id="IPR036779">
    <property type="entry name" value="LysM_dom_sf"/>
</dbReference>
<dbReference type="Proteomes" id="UP000198862">
    <property type="component" value="Unassembled WGS sequence"/>
</dbReference>
<feature type="chain" id="PRO_5011698410" evidence="2">
    <location>
        <begin position="20"/>
        <end position="274"/>
    </location>
</feature>
<dbReference type="PROSITE" id="PS51782">
    <property type="entry name" value="LYSM"/>
    <property type="match status" value="1"/>
</dbReference>
<dbReference type="SUPFAM" id="SSF51261">
    <property type="entry name" value="Duplicated hybrid motif"/>
    <property type="match status" value="1"/>
</dbReference>
<comment type="similarity">
    <text evidence="1">Belongs to the E.coli NlpD/Haemophilus LppB family.</text>
</comment>
<evidence type="ECO:0000256" key="1">
    <source>
        <dbReference type="ARBA" id="ARBA00038420"/>
    </source>
</evidence>
<dbReference type="CDD" id="cd12797">
    <property type="entry name" value="M23_peptidase"/>
    <property type="match status" value="1"/>
</dbReference>
<evidence type="ECO:0000259" key="3">
    <source>
        <dbReference type="PROSITE" id="PS51782"/>
    </source>
</evidence>
<keyword evidence="5" id="KW-1185">Reference proteome</keyword>
<dbReference type="GO" id="GO:0009279">
    <property type="term" value="C:cell outer membrane"/>
    <property type="evidence" value="ECO:0007669"/>
    <property type="project" value="TreeGrafter"/>
</dbReference>
<accession>A0A1I1EKW2</accession>
<keyword evidence="2" id="KW-0732">Signal</keyword>
<dbReference type="PROSITE" id="PS51257">
    <property type="entry name" value="PROKAR_LIPOPROTEIN"/>
    <property type="match status" value="1"/>
</dbReference>
<evidence type="ECO:0000313" key="4">
    <source>
        <dbReference type="EMBL" id="SFB87262.1"/>
    </source>
</evidence>
<evidence type="ECO:0000256" key="2">
    <source>
        <dbReference type="SAM" id="SignalP"/>
    </source>
</evidence>
<dbReference type="CDD" id="cd00118">
    <property type="entry name" value="LysM"/>
    <property type="match status" value="1"/>
</dbReference>
<name>A0A1I1EKW2_9GAMM</name>
<dbReference type="InterPro" id="IPR050570">
    <property type="entry name" value="Cell_wall_metabolism_enzyme"/>
</dbReference>
<dbReference type="GO" id="GO:0004222">
    <property type="term" value="F:metalloendopeptidase activity"/>
    <property type="evidence" value="ECO:0007669"/>
    <property type="project" value="TreeGrafter"/>
</dbReference>
<dbReference type="Gene3D" id="2.70.70.10">
    <property type="entry name" value="Glucose Permease (Domain IIA)"/>
    <property type="match status" value="1"/>
</dbReference>
<organism evidence="4 5">
    <name type="scientific">Pseudoalteromonas denitrificans DSM 6059</name>
    <dbReference type="NCBI Taxonomy" id="1123010"/>
    <lineage>
        <taxon>Bacteria</taxon>
        <taxon>Pseudomonadati</taxon>
        <taxon>Pseudomonadota</taxon>
        <taxon>Gammaproteobacteria</taxon>
        <taxon>Alteromonadales</taxon>
        <taxon>Pseudoalteromonadaceae</taxon>
        <taxon>Pseudoalteromonas</taxon>
    </lineage>
</organism>
<feature type="domain" description="LysM" evidence="3">
    <location>
        <begin position="48"/>
        <end position="92"/>
    </location>
</feature>
<dbReference type="Pfam" id="PF01476">
    <property type="entry name" value="LysM"/>
    <property type="match status" value="1"/>
</dbReference>
<proteinExistence type="inferred from homology"/>
<gene>
    <name evidence="4" type="ORF">SAMN02745724_00311</name>
</gene>
<dbReference type="InterPro" id="IPR016047">
    <property type="entry name" value="M23ase_b-sheet_dom"/>
</dbReference>
<protein>
    <submittedName>
        <fullName evidence="4">Lipoprotein NlpD</fullName>
    </submittedName>
</protein>
<reference evidence="4 5" key="1">
    <citation type="submission" date="2016-10" db="EMBL/GenBank/DDBJ databases">
        <authorList>
            <person name="de Groot N.N."/>
        </authorList>
    </citation>
    <scope>NUCLEOTIDE SEQUENCE [LARGE SCALE GENOMIC DNA]</scope>
    <source>
        <strain evidence="4 5">DSM 6059</strain>
    </source>
</reference>
<dbReference type="STRING" id="1123010.SAMN02745724_00311"/>
<dbReference type="Gene3D" id="3.10.350.10">
    <property type="entry name" value="LysM domain"/>
    <property type="match status" value="1"/>
</dbReference>
<dbReference type="Pfam" id="PF01551">
    <property type="entry name" value="Peptidase_M23"/>
    <property type="match status" value="1"/>
</dbReference>